<dbReference type="EMBL" id="QAPG01000108">
    <property type="protein sequence ID" value="TDZ31150.1"/>
    <property type="molecule type" value="Genomic_DNA"/>
</dbReference>
<dbReference type="AlphaFoldDB" id="A0A4R8Q2J0"/>
<proteinExistence type="predicted"/>
<gene>
    <name evidence="2" type="ORF">C8035_v005297</name>
</gene>
<sequence length="81" mass="8620">MDNIHTPTVPSGPTTVSAPNGDLAHLTFADLQRKKDDMEAELKALGAVLDSETGFPGPTSTSRKFAQQELASYISETITEA</sequence>
<feature type="region of interest" description="Disordered" evidence="1">
    <location>
        <begin position="1"/>
        <end position="21"/>
    </location>
</feature>
<feature type="compositionally biased region" description="Low complexity" evidence="1">
    <location>
        <begin position="1"/>
        <end position="19"/>
    </location>
</feature>
<evidence type="ECO:0000313" key="3">
    <source>
        <dbReference type="Proteomes" id="UP000295083"/>
    </source>
</evidence>
<keyword evidence="3" id="KW-1185">Reference proteome</keyword>
<accession>A0A4R8Q2J0</accession>
<name>A0A4R8Q2J0_9PEZI</name>
<evidence type="ECO:0000313" key="2">
    <source>
        <dbReference type="EMBL" id="TDZ31150.1"/>
    </source>
</evidence>
<protein>
    <submittedName>
        <fullName evidence="2">Uncharacterized protein</fullName>
    </submittedName>
</protein>
<reference evidence="2 3" key="1">
    <citation type="submission" date="2018-11" db="EMBL/GenBank/DDBJ databases">
        <title>Genome sequence and assembly of Colletotrichum spinosum.</title>
        <authorList>
            <person name="Gan P."/>
            <person name="Shirasu K."/>
        </authorList>
    </citation>
    <scope>NUCLEOTIDE SEQUENCE [LARGE SCALE GENOMIC DNA]</scope>
    <source>
        <strain evidence="2 3">CBS 515.97</strain>
    </source>
</reference>
<comment type="caution">
    <text evidence="2">The sequence shown here is derived from an EMBL/GenBank/DDBJ whole genome shotgun (WGS) entry which is preliminary data.</text>
</comment>
<evidence type="ECO:0000256" key="1">
    <source>
        <dbReference type="SAM" id="MobiDB-lite"/>
    </source>
</evidence>
<dbReference type="Proteomes" id="UP000295083">
    <property type="component" value="Unassembled WGS sequence"/>
</dbReference>
<organism evidence="2 3">
    <name type="scientific">Colletotrichum spinosum</name>
    <dbReference type="NCBI Taxonomy" id="1347390"/>
    <lineage>
        <taxon>Eukaryota</taxon>
        <taxon>Fungi</taxon>
        <taxon>Dikarya</taxon>
        <taxon>Ascomycota</taxon>
        <taxon>Pezizomycotina</taxon>
        <taxon>Sordariomycetes</taxon>
        <taxon>Hypocreomycetidae</taxon>
        <taxon>Glomerellales</taxon>
        <taxon>Glomerellaceae</taxon>
        <taxon>Colletotrichum</taxon>
        <taxon>Colletotrichum orbiculare species complex</taxon>
    </lineage>
</organism>